<dbReference type="InterPro" id="IPR001766">
    <property type="entry name" value="Fork_head_dom"/>
</dbReference>
<keyword evidence="4" id="KW-0804">Transcription</keyword>
<dbReference type="SUPFAM" id="SSF46785">
    <property type="entry name" value="Winged helix' DNA-binding domain"/>
    <property type="match status" value="1"/>
</dbReference>
<dbReference type="InterPro" id="IPR036390">
    <property type="entry name" value="WH_DNA-bd_sf"/>
</dbReference>
<keyword evidence="10" id="KW-1185">Reference proteome</keyword>
<evidence type="ECO:0000256" key="3">
    <source>
        <dbReference type="ARBA" id="ARBA00023125"/>
    </source>
</evidence>
<feature type="domain" description="Fork-head" evidence="8">
    <location>
        <begin position="228"/>
        <end position="332"/>
    </location>
</feature>
<evidence type="ECO:0000256" key="6">
    <source>
        <dbReference type="PROSITE-ProRule" id="PRU00089"/>
    </source>
</evidence>
<evidence type="ECO:0000313" key="10">
    <source>
        <dbReference type="Proteomes" id="UP000799302"/>
    </source>
</evidence>
<comment type="subcellular location">
    <subcellularLocation>
        <location evidence="1 6">Nucleus</location>
    </subcellularLocation>
</comment>
<dbReference type="Proteomes" id="UP000799302">
    <property type="component" value="Unassembled WGS sequence"/>
</dbReference>
<dbReference type="GO" id="GO:0000981">
    <property type="term" value="F:DNA-binding transcription factor activity, RNA polymerase II-specific"/>
    <property type="evidence" value="ECO:0007669"/>
    <property type="project" value="TreeGrafter"/>
</dbReference>
<sequence>MSSPEIMDTDSVALVDQPLNRSSVLYSTTSSPPEMATSMTMNDFQSLGTQTFSSSYPGDSDFWNATVEAMANEGSNYFENMNYSLDGSPRYNGLGSLSSSPSLFPPMSETVGTHSSIPRSYPNCLPIELFNNGLPLDSRHLQDTEVFQQSDIRLAVFPHTPVPQSSFSDHDQSSEYHNGFPSSQGEPNFEHHRSMTNSPQLPEDSPLKQEIAYHSREYSHAVTSNKEKQQTNYAKLLFKCLYEAPGHEMDLKSIYTWFQTNTDKPKANAGCKGWMNSVRHNLSMNRAFQKVPSNNDEDGRKSHLWGLSEEALRMGVTPTTRFRNKQPKKRKGNTNRVPKSLEKDSGTLRRSGRTAHRASLEEAEVVDSEPLLSYPSRYTMSNCASRGSPIPTMSYGRDPIGYKSAPYSPYSRMNSPVADYQLSSPASAHSALDSIHGQQHRATAVSSPARSEYQECDSGDNRLFYDSSDSLTDAASPLPQSFAELKPVSFGDIYMGGHDGLTGELYAIPH</sequence>
<dbReference type="GO" id="GO:0005634">
    <property type="term" value="C:nucleus"/>
    <property type="evidence" value="ECO:0007669"/>
    <property type="project" value="UniProtKB-SubCell"/>
</dbReference>
<keyword evidence="3 6" id="KW-0238">DNA-binding</keyword>
<dbReference type="PANTHER" id="PTHR45881:SF5">
    <property type="entry name" value="FORK-HEAD DOMAIN-CONTAINING PROTEIN"/>
    <property type="match status" value="1"/>
</dbReference>
<feature type="region of interest" description="Disordered" evidence="7">
    <location>
        <begin position="162"/>
        <end position="204"/>
    </location>
</feature>
<dbReference type="PANTHER" id="PTHR45881">
    <property type="entry name" value="CHECKPOINT SUPPRESSOR 1-LIKE, ISOFORM A-RELATED"/>
    <property type="match status" value="1"/>
</dbReference>
<evidence type="ECO:0000313" key="9">
    <source>
        <dbReference type="EMBL" id="KAF2666210.1"/>
    </source>
</evidence>
<dbReference type="GO" id="GO:0000978">
    <property type="term" value="F:RNA polymerase II cis-regulatory region sequence-specific DNA binding"/>
    <property type="evidence" value="ECO:0007669"/>
    <property type="project" value="TreeGrafter"/>
</dbReference>
<feature type="compositionally biased region" description="Polar residues" evidence="7">
    <location>
        <begin position="436"/>
        <end position="449"/>
    </location>
</feature>
<proteinExistence type="predicted"/>
<dbReference type="EMBL" id="MU004239">
    <property type="protein sequence ID" value="KAF2666210.1"/>
    <property type="molecule type" value="Genomic_DNA"/>
</dbReference>
<dbReference type="OrthoDB" id="5954824at2759"/>
<keyword evidence="2" id="KW-0805">Transcription regulation</keyword>
<feature type="region of interest" description="Disordered" evidence="7">
    <location>
        <begin position="315"/>
        <end position="362"/>
    </location>
</feature>
<accession>A0A6A6U2R6</accession>
<dbReference type="Pfam" id="PF00250">
    <property type="entry name" value="Forkhead"/>
    <property type="match status" value="1"/>
</dbReference>
<feature type="DNA-binding region" description="Fork-head" evidence="6">
    <location>
        <begin position="228"/>
        <end position="332"/>
    </location>
</feature>
<dbReference type="InterPro" id="IPR036388">
    <property type="entry name" value="WH-like_DNA-bd_sf"/>
</dbReference>
<feature type="region of interest" description="Disordered" evidence="7">
    <location>
        <begin position="429"/>
        <end position="453"/>
    </location>
</feature>
<keyword evidence="5 6" id="KW-0539">Nucleus</keyword>
<evidence type="ECO:0000259" key="8">
    <source>
        <dbReference type="PROSITE" id="PS50039"/>
    </source>
</evidence>
<dbReference type="Gene3D" id="1.10.10.10">
    <property type="entry name" value="Winged helix-like DNA-binding domain superfamily/Winged helix DNA-binding domain"/>
    <property type="match status" value="1"/>
</dbReference>
<feature type="compositionally biased region" description="Basic residues" evidence="7">
    <location>
        <begin position="322"/>
        <end position="333"/>
    </location>
</feature>
<reference evidence="9" key="1">
    <citation type="journal article" date="2020" name="Stud. Mycol.">
        <title>101 Dothideomycetes genomes: a test case for predicting lifestyles and emergence of pathogens.</title>
        <authorList>
            <person name="Haridas S."/>
            <person name="Albert R."/>
            <person name="Binder M."/>
            <person name="Bloem J."/>
            <person name="Labutti K."/>
            <person name="Salamov A."/>
            <person name="Andreopoulos B."/>
            <person name="Baker S."/>
            <person name="Barry K."/>
            <person name="Bills G."/>
            <person name="Bluhm B."/>
            <person name="Cannon C."/>
            <person name="Castanera R."/>
            <person name="Culley D."/>
            <person name="Daum C."/>
            <person name="Ezra D."/>
            <person name="Gonzalez J."/>
            <person name="Henrissat B."/>
            <person name="Kuo A."/>
            <person name="Liang C."/>
            <person name="Lipzen A."/>
            <person name="Lutzoni F."/>
            <person name="Magnuson J."/>
            <person name="Mondo S."/>
            <person name="Nolan M."/>
            <person name="Ohm R."/>
            <person name="Pangilinan J."/>
            <person name="Park H.-J."/>
            <person name="Ramirez L."/>
            <person name="Alfaro M."/>
            <person name="Sun H."/>
            <person name="Tritt A."/>
            <person name="Yoshinaga Y."/>
            <person name="Zwiers L.-H."/>
            <person name="Turgeon B."/>
            <person name="Goodwin S."/>
            <person name="Spatafora J."/>
            <person name="Crous P."/>
            <person name="Grigoriev I."/>
        </authorList>
    </citation>
    <scope>NUCLEOTIDE SEQUENCE</scope>
    <source>
        <strain evidence="9">CBS 115976</strain>
    </source>
</reference>
<evidence type="ECO:0000256" key="2">
    <source>
        <dbReference type="ARBA" id="ARBA00023015"/>
    </source>
</evidence>
<evidence type="ECO:0000256" key="5">
    <source>
        <dbReference type="ARBA" id="ARBA00023242"/>
    </source>
</evidence>
<name>A0A6A6U2R6_9PEZI</name>
<dbReference type="SMART" id="SM00339">
    <property type="entry name" value="FH"/>
    <property type="match status" value="1"/>
</dbReference>
<dbReference type="PROSITE" id="PS50039">
    <property type="entry name" value="FORK_HEAD_3"/>
    <property type="match status" value="1"/>
</dbReference>
<evidence type="ECO:0000256" key="4">
    <source>
        <dbReference type="ARBA" id="ARBA00023163"/>
    </source>
</evidence>
<evidence type="ECO:0000256" key="1">
    <source>
        <dbReference type="ARBA" id="ARBA00004123"/>
    </source>
</evidence>
<evidence type="ECO:0000256" key="7">
    <source>
        <dbReference type="SAM" id="MobiDB-lite"/>
    </source>
</evidence>
<gene>
    <name evidence="9" type="ORF">BT63DRAFT_52979</name>
</gene>
<protein>
    <recommendedName>
        <fullName evidence="8">Fork-head domain-containing protein</fullName>
    </recommendedName>
</protein>
<dbReference type="AlphaFoldDB" id="A0A6A6U2R6"/>
<organism evidence="9 10">
    <name type="scientific">Microthyrium microscopicum</name>
    <dbReference type="NCBI Taxonomy" id="703497"/>
    <lineage>
        <taxon>Eukaryota</taxon>
        <taxon>Fungi</taxon>
        <taxon>Dikarya</taxon>
        <taxon>Ascomycota</taxon>
        <taxon>Pezizomycotina</taxon>
        <taxon>Dothideomycetes</taxon>
        <taxon>Dothideomycetes incertae sedis</taxon>
        <taxon>Microthyriales</taxon>
        <taxon>Microthyriaceae</taxon>
        <taxon>Microthyrium</taxon>
    </lineage>
</organism>